<feature type="compositionally biased region" description="Low complexity" evidence="1">
    <location>
        <begin position="297"/>
        <end position="324"/>
    </location>
</feature>
<dbReference type="EMBL" id="BAAAFZ010000014">
    <property type="protein sequence ID" value="GAA0576945.1"/>
    <property type="molecule type" value="Genomic_DNA"/>
</dbReference>
<accession>A0ABN1EYH9</accession>
<gene>
    <name evidence="2" type="ORF">GCM10009416_14420</name>
</gene>
<dbReference type="RefSeq" id="WP_343894517.1">
    <property type="nucleotide sequence ID" value="NZ_BAAAFZ010000014.1"/>
</dbReference>
<evidence type="ECO:0000313" key="3">
    <source>
        <dbReference type="Proteomes" id="UP001501588"/>
    </source>
</evidence>
<keyword evidence="3" id="KW-1185">Reference proteome</keyword>
<sequence length="353" mass="39379">MAVLDPGWIVLLALVVGASKIEWTGDSWNPIVGCSICTTGCSRCYAMWHALRLSGKPGSPYRGTVEKVKGLPVWTGVVNWNSDAKRYAMRHLRPNPARPHRIFVCSMSDLFHPEALRQGMTLWVYREMARHPGHHYQILTKRPELALEFYREHPEFSCLPGVWLGVSVEHQDTAWRIDTLRAIPAEVRFVSFEPLLGPIAGVNLAGIDWAIYGGESANRVERARPMRPEWVRGVRDLCAALGVAQFFKQWGHWYSRRNGLDGKGGGDQAVIDGRRWDEYPVAPADARREMDRLRAALASATPPSRASARTSCPRRTAPAASAPTNGPVTYGRVFPPSSVTIRRAPTTRPSPRL</sequence>
<organism evidence="2 3">
    <name type="scientific">Craurococcus roseus</name>
    <dbReference type="NCBI Taxonomy" id="77585"/>
    <lineage>
        <taxon>Bacteria</taxon>
        <taxon>Pseudomonadati</taxon>
        <taxon>Pseudomonadota</taxon>
        <taxon>Alphaproteobacteria</taxon>
        <taxon>Acetobacterales</taxon>
        <taxon>Acetobacteraceae</taxon>
        <taxon>Craurococcus</taxon>
    </lineage>
</organism>
<evidence type="ECO:0000313" key="2">
    <source>
        <dbReference type="EMBL" id="GAA0576945.1"/>
    </source>
</evidence>
<dbReference type="Proteomes" id="UP001501588">
    <property type="component" value="Unassembled WGS sequence"/>
</dbReference>
<dbReference type="Pfam" id="PF07505">
    <property type="entry name" value="DUF5131"/>
    <property type="match status" value="1"/>
</dbReference>
<reference evidence="2 3" key="1">
    <citation type="journal article" date="2019" name="Int. J. Syst. Evol. Microbiol.">
        <title>The Global Catalogue of Microorganisms (GCM) 10K type strain sequencing project: providing services to taxonomists for standard genome sequencing and annotation.</title>
        <authorList>
            <consortium name="The Broad Institute Genomics Platform"/>
            <consortium name="The Broad Institute Genome Sequencing Center for Infectious Disease"/>
            <person name="Wu L."/>
            <person name="Ma J."/>
        </authorList>
    </citation>
    <scope>NUCLEOTIDE SEQUENCE [LARGE SCALE GENOMIC DNA]</scope>
    <source>
        <strain evidence="2 3">JCM 9933</strain>
    </source>
</reference>
<evidence type="ECO:0000256" key="1">
    <source>
        <dbReference type="SAM" id="MobiDB-lite"/>
    </source>
</evidence>
<dbReference type="InterPro" id="IPR011101">
    <property type="entry name" value="DUF5131"/>
</dbReference>
<evidence type="ECO:0008006" key="4">
    <source>
        <dbReference type="Google" id="ProtNLM"/>
    </source>
</evidence>
<name>A0ABN1EYH9_9PROT</name>
<proteinExistence type="predicted"/>
<feature type="region of interest" description="Disordered" evidence="1">
    <location>
        <begin position="297"/>
        <end position="353"/>
    </location>
</feature>
<protein>
    <recommendedName>
        <fullName evidence="4">DUF5131 family protein</fullName>
    </recommendedName>
</protein>
<comment type="caution">
    <text evidence="2">The sequence shown here is derived from an EMBL/GenBank/DDBJ whole genome shotgun (WGS) entry which is preliminary data.</text>
</comment>